<dbReference type="EMBL" id="CAJNJA010011020">
    <property type="protein sequence ID" value="CAE7265515.1"/>
    <property type="molecule type" value="Genomic_DNA"/>
</dbReference>
<evidence type="ECO:0000313" key="1">
    <source>
        <dbReference type="EMBL" id="CAE7265515.1"/>
    </source>
</evidence>
<name>A0A812MX11_9DINO</name>
<gene>
    <name evidence="1" type="ORF">SNEC2469_LOCUS6216</name>
</gene>
<evidence type="ECO:0000313" key="2">
    <source>
        <dbReference type="Proteomes" id="UP000601435"/>
    </source>
</evidence>
<comment type="caution">
    <text evidence="1">The sequence shown here is derived from an EMBL/GenBank/DDBJ whole genome shotgun (WGS) entry which is preliminary data.</text>
</comment>
<reference evidence="1" key="1">
    <citation type="submission" date="2021-02" db="EMBL/GenBank/DDBJ databases">
        <authorList>
            <person name="Dougan E. K."/>
            <person name="Rhodes N."/>
            <person name="Thang M."/>
            <person name="Chan C."/>
        </authorList>
    </citation>
    <scope>NUCLEOTIDE SEQUENCE</scope>
</reference>
<dbReference type="OrthoDB" id="431089at2759"/>
<accession>A0A812MX11</accession>
<protein>
    <submittedName>
        <fullName evidence="1">Uncharacterized protein</fullName>
    </submittedName>
</protein>
<proteinExistence type="predicted"/>
<dbReference type="AlphaFoldDB" id="A0A812MX11"/>
<organism evidence="1 2">
    <name type="scientific">Symbiodinium necroappetens</name>
    <dbReference type="NCBI Taxonomy" id="1628268"/>
    <lineage>
        <taxon>Eukaryota</taxon>
        <taxon>Sar</taxon>
        <taxon>Alveolata</taxon>
        <taxon>Dinophyceae</taxon>
        <taxon>Suessiales</taxon>
        <taxon>Symbiodiniaceae</taxon>
        <taxon>Symbiodinium</taxon>
    </lineage>
</organism>
<dbReference type="Proteomes" id="UP000601435">
    <property type="component" value="Unassembled WGS sequence"/>
</dbReference>
<keyword evidence="2" id="KW-1185">Reference proteome</keyword>
<sequence>MLLSLPSTRKGIPVGGRSKSTLRVDFGDRTLTQKLLTDAGADSLDAVLAAVGAACSVRRNTFPAPEDGELLDVYKLEACVYS</sequence>